<sequence length="72" mass="7980">MIQKAADHLRTGGKLLFTAPRVKTEWKDVLTGEQSVSLGAERYKTVLSEAGLSLLAEFEDEGGNYYFDAVKE</sequence>
<dbReference type="Proteomes" id="UP000576209">
    <property type="component" value="Unassembled WGS sequence"/>
</dbReference>
<dbReference type="AlphaFoldDB" id="A0A840EA28"/>
<evidence type="ECO:0000313" key="2">
    <source>
        <dbReference type="Proteomes" id="UP000576209"/>
    </source>
</evidence>
<dbReference type="EMBL" id="JACIFF010000009">
    <property type="protein sequence ID" value="MBB4080582.1"/>
    <property type="molecule type" value="Genomic_DNA"/>
</dbReference>
<reference evidence="1 2" key="1">
    <citation type="submission" date="2020-08" db="EMBL/GenBank/DDBJ databases">
        <title>Genomic Encyclopedia of Type Strains, Phase IV (KMG-IV): sequencing the most valuable type-strain genomes for metagenomic binning, comparative biology and taxonomic classification.</title>
        <authorList>
            <person name="Goeker M."/>
        </authorList>
    </citation>
    <scope>NUCLEOTIDE SEQUENCE [LARGE SCALE GENOMIC DNA]</scope>
    <source>
        <strain evidence="1 2">DSM 105137</strain>
    </source>
</reference>
<accession>A0A840EA28</accession>
<proteinExistence type="predicted"/>
<protein>
    <submittedName>
        <fullName evidence="1">Uncharacterized protein</fullName>
    </submittedName>
</protein>
<name>A0A840EA28_9BACT</name>
<gene>
    <name evidence="1" type="ORF">GGR28_003217</name>
</gene>
<comment type="caution">
    <text evidence="1">The sequence shown here is derived from an EMBL/GenBank/DDBJ whole genome shotgun (WGS) entry which is preliminary data.</text>
</comment>
<organism evidence="1 2">
    <name type="scientific">Neolewinella aquimaris</name>
    <dbReference type="NCBI Taxonomy" id="1835722"/>
    <lineage>
        <taxon>Bacteria</taxon>
        <taxon>Pseudomonadati</taxon>
        <taxon>Bacteroidota</taxon>
        <taxon>Saprospiria</taxon>
        <taxon>Saprospirales</taxon>
        <taxon>Lewinellaceae</taxon>
        <taxon>Neolewinella</taxon>
    </lineage>
</organism>
<keyword evidence="2" id="KW-1185">Reference proteome</keyword>
<evidence type="ECO:0000313" key="1">
    <source>
        <dbReference type="EMBL" id="MBB4080582.1"/>
    </source>
</evidence>